<dbReference type="InterPro" id="IPR013655">
    <property type="entry name" value="PAS_fold_3"/>
</dbReference>
<dbReference type="SUPFAM" id="SSF52172">
    <property type="entry name" value="CheY-like"/>
    <property type="match status" value="1"/>
</dbReference>
<dbReference type="NCBIfam" id="TIGR00229">
    <property type="entry name" value="sensory_box"/>
    <property type="match status" value="1"/>
</dbReference>
<dbReference type="InterPro" id="IPR000014">
    <property type="entry name" value="PAS"/>
</dbReference>
<evidence type="ECO:0000256" key="3">
    <source>
        <dbReference type="ARBA" id="ARBA00022553"/>
    </source>
</evidence>
<evidence type="ECO:0000256" key="2">
    <source>
        <dbReference type="ARBA" id="ARBA00012438"/>
    </source>
</evidence>
<feature type="domain" description="Histidine kinase" evidence="6">
    <location>
        <begin position="146"/>
        <end position="367"/>
    </location>
</feature>
<dbReference type="PANTHER" id="PTHR45339">
    <property type="entry name" value="HYBRID SIGNAL TRANSDUCTION HISTIDINE KINASE J"/>
    <property type="match status" value="1"/>
</dbReference>
<dbReference type="InterPro" id="IPR036641">
    <property type="entry name" value="HPT_dom_sf"/>
</dbReference>
<proteinExistence type="predicted"/>
<dbReference type="Gene3D" id="1.10.287.130">
    <property type="match status" value="1"/>
</dbReference>
<dbReference type="Gene3D" id="3.40.50.2300">
    <property type="match status" value="1"/>
</dbReference>
<keyword evidence="3 5" id="KW-0597">Phosphoprotein</keyword>
<dbReference type="SUPFAM" id="SSF55874">
    <property type="entry name" value="ATPase domain of HSP90 chaperone/DNA topoisomerase II/histidine kinase"/>
    <property type="match status" value="1"/>
</dbReference>
<dbReference type="AlphaFoldDB" id="A0A2A4G1H9"/>
<dbReference type="InterPro" id="IPR003594">
    <property type="entry name" value="HATPase_dom"/>
</dbReference>
<accession>A0A2A4G1H9</accession>
<dbReference type="SMART" id="SM00388">
    <property type="entry name" value="HisKA"/>
    <property type="match status" value="1"/>
</dbReference>
<evidence type="ECO:0000259" key="6">
    <source>
        <dbReference type="PROSITE" id="PS50109"/>
    </source>
</evidence>
<dbReference type="PROSITE" id="PS50109">
    <property type="entry name" value="HIS_KIN"/>
    <property type="match status" value="1"/>
</dbReference>
<comment type="catalytic activity">
    <reaction evidence="1">
        <text>ATP + protein L-histidine = ADP + protein N-phospho-L-histidine.</text>
        <dbReference type="EC" id="2.7.13.3"/>
    </reaction>
</comment>
<dbReference type="SUPFAM" id="SSF55785">
    <property type="entry name" value="PYP-like sensor domain (PAS domain)"/>
    <property type="match status" value="1"/>
</dbReference>
<evidence type="ECO:0000256" key="1">
    <source>
        <dbReference type="ARBA" id="ARBA00000085"/>
    </source>
</evidence>
<feature type="modified residue" description="4-aspartylphosphate" evidence="5">
    <location>
        <position position="435"/>
    </location>
</feature>
<dbReference type="InterPro" id="IPR001789">
    <property type="entry name" value="Sig_transdc_resp-reg_receiver"/>
</dbReference>
<dbReference type="InterPro" id="IPR036890">
    <property type="entry name" value="HATPase_C_sf"/>
</dbReference>
<keyword evidence="9" id="KW-0418">Kinase</keyword>
<dbReference type="SUPFAM" id="SSF47226">
    <property type="entry name" value="Histidine-containing phosphotransfer domain, HPT domain"/>
    <property type="match status" value="1"/>
</dbReference>
<dbReference type="GO" id="GO:0005524">
    <property type="term" value="F:ATP binding"/>
    <property type="evidence" value="ECO:0007669"/>
    <property type="project" value="UniProtKB-KW"/>
</dbReference>
<dbReference type="CDD" id="cd00130">
    <property type="entry name" value="PAS"/>
    <property type="match status" value="1"/>
</dbReference>
<dbReference type="FunFam" id="3.30.565.10:FF:000010">
    <property type="entry name" value="Sensor histidine kinase RcsC"/>
    <property type="match status" value="1"/>
</dbReference>
<dbReference type="GO" id="GO:0005886">
    <property type="term" value="C:plasma membrane"/>
    <property type="evidence" value="ECO:0007669"/>
    <property type="project" value="UniProtKB-SubCell"/>
</dbReference>
<dbReference type="InterPro" id="IPR036097">
    <property type="entry name" value="HisK_dim/P_sf"/>
</dbReference>
<dbReference type="Gene3D" id="3.30.565.10">
    <property type="entry name" value="Histidine kinase-like ATPase, C-terminal domain"/>
    <property type="match status" value="1"/>
</dbReference>
<dbReference type="CDD" id="cd16922">
    <property type="entry name" value="HATPase_EvgS-ArcB-TorS-like"/>
    <property type="match status" value="1"/>
</dbReference>
<dbReference type="Proteomes" id="UP000218934">
    <property type="component" value="Unassembled WGS sequence"/>
</dbReference>
<organism evidence="9 10">
    <name type="scientific">Rhizorhabdus dicambivorans</name>
    <dbReference type="NCBI Taxonomy" id="1850238"/>
    <lineage>
        <taxon>Bacteria</taxon>
        <taxon>Pseudomonadati</taxon>
        <taxon>Pseudomonadota</taxon>
        <taxon>Alphaproteobacteria</taxon>
        <taxon>Sphingomonadales</taxon>
        <taxon>Sphingomonadaceae</taxon>
        <taxon>Rhizorhabdus</taxon>
    </lineage>
</organism>
<dbReference type="PANTHER" id="PTHR45339:SF3">
    <property type="entry name" value="HISTIDINE KINASE"/>
    <property type="match status" value="1"/>
</dbReference>
<sequence>MESPADAGRLLTLAETLAGLGYWRSDRSRNNFSWSPQMYRILGIAPDAAPGPDLFRAHYHPDDLDKVEFAVGEAARTGTMPPTRFRWIRPDGRLVHIEVAAQREGEGEMIGILRDVTEEVEGERALIAARDQARAAERTKAEMLEVMSHEIRTPMHGVLTAIDQLRRDPSDAQRAALLANLSQGASTVMSVVDDMLDYTRVEAGRVVIESINFDLKSVVRTTVDLFNGTAAAKGLSLDVHGLDGDPAILKGDPARLQQLLSNLIGNAIKFTETGSVSVGLSPTRSDDKADYWMIIVRDSGQGLGEEALGRIFSRSEQADAARLRMQGRTGLGLAISQQLAEAMGGSIAVASDPGKGTTFSVELPFKRADADAVRAAAEAVPTGPMRILLAEDNPINRRLMAGLLTREGHQVVAVEDGRKALGAISGQPFDLILMDMQMPELDGIAATRAIRSLDPPASNTPILAISADSAPERRRVYFDAGIDSFLPKPIVSAQLLEMIAKMRRKPTGPDIAGGDSFNRERLNVLVENAGYEDAAVLMKMLLFDVSDRPQRIGAAVRGQAWELAAAEAEALRSLLDSFGTFSLSRLLAAIGRQCTRHECPPALLDELFEQAKALAALLHAEFGSVPSAIAHAIDNVVEPDFGRRKN</sequence>
<dbReference type="RefSeq" id="WP_066969684.1">
    <property type="nucleotide sequence ID" value="NZ_CP023449.1"/>
</dbReference>
<evidence type="ECO:0000259" key="8">
    <source>
        <dbReference type="PROSITE" id="PS50112"/>
    </source>
</evidence>
<keyword evidence="9" id="KW-0808">Transferase</keyword>
<dbReference type="Gene3D" id="3.30.450.20">
    <property type="entry name" value="PAS domain"/>
    <property type="match status" value="1"/>
</dbReference>
<evidence type="ECO:0000256" key="4">
    <source>
        <dbReference type="ARBA" id="ARBA00023012"/>
    </source>
</evidence>
<dbReference type="PROSITE" id="PS50110">
    <property type="entry name" value="RESPONSE_REGULATORY"/>
    <property type="match status" value="1"/>
</dbReference>
<dbReference type="SUPFAM" id="SSF47384">
    <property type="entry name" value="Homodimeric domain of signal transducing histidine kinase"/>
    <property type="match status" value="1"/>
</dbReference>
<dbReference type="Pfam" id="PF02518">
    <property type="entry name" value="HATPase_c"/>
    <property type="match status" value="1"/>
</dbReference>
<name>A0A2A4G1H9_9SPHN</name>
<dbReference type="InterPro" id="IPR004358">
    <property type="entry name" value="Sig_transdc_His_kin-like_C"/>
</dbReference>
<comment type="caution">
    <text evidence="9">The sequence shown here is derived from an EMBL/GenBank/DDBJ whole genome shotgun (WGS) entry which is preliminary data.</text>
</comment>
<dbReference type="Pfam" id="PF08447">
    <property type="entry name" value="PAS_3"/>
    <property type="match status" value="1"/>
</dbReference>
<dbReference type="Pfam" id="PF00072">
    <property type="entry name" value="Response_reg"/>
    <property type="match status" value="1"/>
</dbReference>
<dbReference type="CDD" id="cd17546">
    <property type="entry name" value="REC_hyHK_CKI1_RcsC-like"/>
    <property type="match status" value="1"/>
</dbReference>
<dbReference type="SMART" id="SM00387">
    <property type="entry name" value="HATPase_c"/>
    <property type="match status" value="1"/>
</dbReference>
<evidence type="ECO:0000256" key="5">
    <source>
        <dbReference type="PROSITE-ProRule" id="PRU00169"/>
    </source>
</evidence>
<dbReference type="OrthoDB" id="9801651at2"/>
<feature type="domain" description="PAS" evidence="8">
    <location>
        <begin position="34"/>
        <end position="78"/>
    </location>
</feature>
<dbReference type="Pfam" id="PF00512">
    <property type="entry name" value="HisKA"/>
    <property type="match status" value="1"/>
</dbReference>
<dbReference type="EMBL" id="NWUF01000003">
    <property type="protein sequence ID" value="PCE43637.1"/>
    <property type="molecule type" value="Genomic_DNA"/>
</dbReference>
<dbReference type="GO" id="GO:0000155">
    <property type="term" value="F:phosphorelay sensor kinase activity"/>
    <property type="evidence" value="ECO:0007669"/>
    <property type="project" value="InterPro"/>
</dbReference>
<gene>
    <name evidence="9" type="ORF">COO09_04875</name>
</gene>
<dbReference type="CDD" id="cd00082">
    <property type="entry name" value="HisKA"/>
    <property type="match status" value="1"/>
</dbReference>
<dbReference type="InterPro" id="IPR003661">
    <property type="entry name" value="HisK_dim/P_dom"/>
</dbReference>
<protein>
    <recommendedName>
        <fullName evidence="2">histidine kinase</fullName>
        <ecNumber evidence="2">2.7.13.3</ecNumber>
    </recommendedName>
</protein>
<dbReference type="InterPro" id="IPR011006">
    <property type="entry name" value="CheY-like_superfamily"/>
</dbReference>
<dbReference type="EC" id="2.7.13.3" evidence="2"/>
<keyword evidence="10" id="KW-1185">Reference proteome</keyword>
<dbReference type="PRINTS" id="PR00344">
    <property type="entry name" value="BCTRLSENSOR"/>
</dbReference>
<dbReference type="KEGG" id="rdi:CMV14_02555"/>
<dbReference type="InterPro" id="IPR005467">
    <property type="entry name" value="His_kinase_dom"/>
</dbReference>
<dbReference type="InterPro" id="IPR035965">
    <property type="entry name" value="PAS-like_dom_sf"/>
</dbReference>
<feature type="domain" description="Response regulatory" evidence="7">
    <location>
        <begin position="386"/>
        <end position="503"/>
    </location>
</feature>
<dbReference type="SMART" id="SM00448">
    <property type="entry name" value="REC"/>
    <property type="match status" value="1"/>
</dbReference>
<reference evidence="9 10" key="1">
    <citation type="submission" date="2017-09" db="EMBL/GenBank/DDBJ databases">
        <title>The Catabolism of 3,6-Dichlorosalicylic acid is Initiated by the Cytochrome P450 Monooxygenase DsmABC in Rhizorhabdus dicambivorans Ndbn-20.</title>
        <authorList>
            <person name="Na L."/>
        </authorList>
    </citation>
    <scope>NUCLEOTIDE SEQUENCE [LARGE SCALE GENOMIC DNA]</scope>
    <source>
        <strain evidence="9 10">Ndbn-20m</strain>
    </source>
</reference>
<evidence type="ECO:0000313" key="10">
    <source>
        <dbReference type="Proteomes" id="UP000218934"/>
    </source>
</evidence>
<keyword evidence="4" id="KW-0902">Two-component regulatory system</keyword>
<dbReference type="PROSITE" id="PS50112">
    <property type="entry name" value="PAS"/>
    <property type="match status" value="1"/>
</dbReference>
<evidence type="ECO:0000259" key="7">
    <source>
        <dbReference type="PROSITE" id="PS50110"/>
    </source>
</evidence>
<evidence type="ECO:0000313" key="9">
    <source>
        <dbReference type="EMBL" id="PCE43637.1"/>
    </source>
</evidence>